<sequence length="2820" mass="307692">MGVRQHIHDIRGCPCVSVSTQRMSVAVHQYTYQHVGPWTQHAGPSHGLCWVILAHVGCLFSTHRTSVAVRVCPCVSVSTHMTSVAVHQYTYHHYTQDIRVCPSAHTGRLWLSLCVRVCPSAHTERLWLSISALVSTLVLGLSTLALPVVCLGDFGTWAVCSVHTGRLWMSASTHRTSVAVCGCPSAHKRRSWLSVCVRLCPSAHTGRPWLSISTHISTLALPVDYSAHTGHPWLSECFRVCQSAHTGRPWLSISTHISTLVLGLNTLTIPVDCSGDFCPRRLSVQYTHRTSMGVRQRTQDVRVCPSEHTGRPWLSVCVRVFPSAHIGCPWQTISTHISTLVLGLSTLTLPVYCSGDFGPRGLSVQYTQDVHGCSPEHTGCPWLSVCVRLCPSAQTGRQWLSISTHISTLVLGLNMLALPVDCLGDFGPRVLSVYYTHDVRGCPPPHTRCPWLSVAFRQHTPDVRGGPCVSMCFCVCPCVSVCVRVCRSAHTRRPWVSVSTHRTSVCVRQHTHDVCGCPCVSVFVRVSLSANTGRPWLSISTYISTLVLGLSTLALPMDCLGDFGPRRLSVQYTQDVCGCPCVSVCVRQHTQNVRGCPCVSVCVRQHTQNVRGCQSVHISARWPFPWTVWVILANVGCLFSIHRTSVGVGQHTHDVCGCLWLSFSTHKTFMAVRVGPCVSVCVRQHTQDVRGRPSVHISARWSLDSAHWPFLWTVRVILAHVGCLFSTHRTSVGVRQHRLGVHGCLSAHTGHPWLSVCVRVCPSAHKGRPWLSISTHISTLVLGLSTLTFPVDCSGDFGPRGLSVQYTQDIRGCPCVSVCVRQHTQDVRGCPCVSVCIRQHTQNVRGCPSVHISARWPFPWTLWVILANVGCLFSTHRTSLGVGQHTHDVCGCLWLSVSTHKTFVAVRVCLSAHTRRPWLSISTHISTLVLGLSMLALPMDCLGDFGPCGLSVQYTQDVRGCPTLALPMDCLGDFGPPGLSIQYTQDIRVCPSAHTGRLWLSLCVRVCPSTHTERLWLSISALISTLVLGLSTLALPVVCLGDFGPRGLSVQYTQDVCGCRPAHTGRPWLSVAVRQHTQDVRGCPCVSVCVRQHTQDGRGCPSVHISARWPFQWTIRDVCGCPSAHTGRPWLSECFRVCQSAHTGRPWLSISTHISTLVLGLNTLTIPVDCSDDFCPRRLSVQYTHRTSVGVRQRTQDVRVCPSEHTGRPWLSVCVHVFPSAHIGCPWQTISTHISTLVLGLSTLTLPVYCSGDFGPRGLSVQYTQDVHGCPPEHTGCPWLSVCVRLCPSAHTGRPWLSISTHISTLVLGLNMLALPVDCLDDFGPRVLSVFYTHDVRGCPPPHTRRPWLSVAFRQQTPDVRGCPCVSMCVCVCPCVSVCVGQHTHDVRGCPSAHTGPHTGRPWLSISTDISTLVLGLSTLALPMDSLGDFGPCGLSVQYTQDVCGCPCVYVCVRQHTQNVRGCPSVHISSRWPFPWTVWVILANVGCLFSTHRTSVGVGQHTHDVCGCLWLSVSTHKTFVAVRVCLCVSVCVRQHTQEVRGCPSIHISARWSLDSARWSLDSARWPFPWTVRVILAHVGCLFSTHRTSVGVCQHRLGVHGCPSAHTGHPWLSVCVRVCPSAHKGRPWLSISTHISTLVLGLSTLTFPVDCSGDFGPRGLSVQYTQTSVAVLVCPCVSVSTHRTSVAVLVCPCVSVSTHRTFVAVHQCTYQHAGPSRGLFGTHKTFVAVRVCLSAHTRRPWLSISTHISTLVLGLSMLALPMDCLGDFGPCGLSVQYTQDVRGCPTLALPMDCLGDFGPPGLSIQYTQDIRVCPSAHTGRLWLSLCVRVCPSTHTERLWLSISALISTLVLGLSTLALPVVCLGDFGPRGLSVQYTQDVCGCRPAHTGRPWLSVAVRQHTQDVRGCPCVSVCVRQHTQDGRGCPSVHISARWPFQWTIRDVCGCPSAHTGRPWLSQCFRVCQSAHTGRPWLSISTHISTLVLGLNTLTIPVDCSGDFCPRRMSVQYTQRTSVGVRQRTQDVRVCPSEHTGRPWLSVCVRVFPSAHIGCPWQTISTHISTLVLGLSMVTLPVYCSGDFGPRGLSVQYTQDVHGCPPEHTGCPWLSVCVRLCPSAHTGRPWLSISTHISTLVLGLNMLALPVDCLDDFGPRVLSVFYTHDVRGCPPPHTRRPWLSVAFRQQTPDVRGCPCVSMCVCVCPCVSVCVGQHTHDVRGCPSAHTGPHTGRPWLSISTDISTLVLGLSTLALPMDSLGDFGPCGLSVQYTQDVCGCPCVYVCVRQHTQNVRGCPSVHISSRWPFPWTVWVILANVGCLFSTHRTSVGVGQHTHDVCGCLWLTHRRSVAVHQYTYQHAGPWTQHAGPWTQHAGPSRGLFGTDWASMGVSANTGHPCGCPCVSVCVRSAHKGNGPWLSISTISARWSLDLSTLTLPVDCSGDFGPRGLSVQYTQDVRGCPCVSVCVRQHTQDVRGCPCVSVCVRQHTQNVRGCPSVHISGRWPFPWTVWVILANVGCLFSTHRTSLGVGQHTHDVCGCLCWTAVAVHSVHMQQPGRFGTQHTGTWSPHTGRPWVSVSTYRTSVAVRVCPLAHKGRPWLSISTHISTLVLGLSTLTLPVDCSGDFGPRGLSVQYTQDIPHTGRMWLSISTHISTLVLGVSTLTLPVDCSGDFGPRGLSIQYTQDVSHTGRPWLSISTHISTLALPVDCLGDFGPRGLSVLYTQDDHLDGHGLRKRTSQSKDIKTSVPGPEKKVKDVRKLRLNLIQVESQLGRSAPLAKLLAHSAEAAGSQLISVGRTVRILVRWSGSGPVAGHGGPAMRPWTVGAWDKAVG</sequence>
<dbReference type="PANTHER" id="PTHR45598">
    <property type="entry name" value="PROTEIN CBG11839-RELATED"/>
    <property type="match status" value="1"/>
</dbReference>
<gene>
    <name evidence="2" type="primary">A09g515130.1_BraROA</name>
    <name evidence="2" type="ORF">IGI04_036918</name>
</gene>
<evidence type="ECO:0000256" key="1">
    <source>
        <dbReference type="SAM" id="MobiDB-lite"/>
    </source>
</evidence>
<accession>A0ABQ7LFX2</accession>
<reference evidence="2 3" key="1">
    <citation type="submission" date="2021-03" db="EMBL/GenBank/DDBJ databases">
        <authorList>
            <person name="King G.J."/>
            <person name="Bancroft I."/>
            <person name="Baten A."/>
            <person name="Bloomfield J."/>
            <person name="Borpatragohain P."/>
            <person name="He Z."/>
            <person name="Irish N."/>
            <person name="Irwin J."/>
            <person name="Liu K."/>
            <person name="Mauleon R.P."/>
            <person name="Moore J."/>
            <person name="Morris R."/>
            <person name="Ostergaard L."/>
            <person name="Wang B."/>
            <person name="Wells R."/>
        </authorList>
    </citation>
    <scope>NUCLEOTIDE SEQUENCE [LARGE SCALE GENOMIC DNA]</scope>
    <source>
        <strain evidence="2">R-o-18</strain>
        <tissue evidence="2">Leaf</tissue>
    </source>
</reference>
<keyword evidence="3" id="KW-1185">Reference proteome</keyword>
<proteinExistence type="predicted"/>
<organism evidence="2 3">
    <name type="scientific">Brassica rapa subsp. trilocularis</name>
    <dbReference type="NCBI Taxonomy" id="1813537"/>
    <lineage>
        <taxon>Eukaryota</taxon>
        <taxon>Viridiplantae</taxon>
        <taxon>Streptophyta</taxon>
        <taxon>Embryophyta</taxon>
        <taxon>Tracheophyta</taxon>
        <taxon>Spermatophyta</taxon>
        <taxon>Magnoliopsida</taxon>
        <taxon>eudicotyledons</taxon>
        <taxon>Gunneridae</taxon>
        <taxon>Pentapetalae</taxon>
        <taxon>rosids</taxon>
        <taxon>malvids</taxon>
        <taxon>Brassicales</taxon>
        <taxon>Brassicaceae</taxon>
        <taxon>Brassiceae</taxon>
        <taxon>Brassica</taxon>
    </lineage>
</organism>
<feature type="region of interest" description="Disordered" evidence="1">
    <location>
        <begin position="2719"/>
        <end position="2738"/>
    </location>
</feature>
<dbReference type="PANTHER" id="PTHR45598:SF1">
    <property type="entry name" value="4FE-4S FERREDOXIN-TYPE DOMAIN-CONTAINING PROTEIN"/>
    <property type="match status" value="1"/>
</dbReference>
<feature type="compositionally biased region" description="Basic and acidic residues" evidence="1">
    <location>
        <begin position="2727"/>
        <end position="2738"/>
    </location>
</feature>
<comment type="caution">
    <text evidence="2">The sequence shown here is derived from an EMBL/GenBank/DDBJ whole genome shotgun (WGS) entry which is preliminary data.</text>
</comment>
<name>A0ABQ7LFX2_BRACM</name>
<protein>
    <submittedName>
        <fullName evidence="2">Uncharacterized protein</fullName>
    </submittedName>
</protein>
<evidence type="ECO:0000313" key="2">
    <source>
        <dbReference type="EMBL" id="KAG5385448.1"/>
    </source>
</evidence>
<evidence type="ECO:0000313" key="3">
    <source>
        <dbReference type="Proteomes" id="UP000823674"/>
    </source>
</evidence>
<dbReference type="EMBL" id="JADBGQ010000008">
    <property type="protein sequence ID" value="KAG5385448.1"/>
    <property type="molecule type" value="Genomic_DNA"/>
</dbReference>
<dbReference type="Proteomes" id="UP000823674">
    <property type="component" value="Chromosome A09"/>
</dbReference>